<name>A0A7R9J4J2_TIMCA</name>
<evidence type="ECO:0000313" key="1">
    <source>
        <dbReference type="EMBL" id="CAD7572570.1"/>
    </source>
</evidence>
<accession>A0A7R9J4J2</accession>
<dbReference type="EMBL" id="OE181112">
    <property type="protein sequence ID" value="CAD7572570.1"/>
    <property type="molecule type" value="Genomic_DNA"/>
</dbReference>
<dbReference type="AlphaFoldDB" id="A0A7R9J4J2"/>
<gene>
    <name evidence="1" type="ORF">TCMB3V08_LOCUS5216</name>
</gene>
<proteinExistence type="predicted"/>
<reference evidence="1" key="1">
    <citation type="submission" date="2020-11" db="EMBL/GenBank/DDBJ databases">
        <authorList>
            <person name="Tran Van P."/>
        </authorList>
    </citation>
    <scope>NUCLEOTIDE SEQUENCE</scope>
</reference>
<organism evidence="1">
    <name type="scientific">Timema californicum</name>
    <name type="common">California timema</name>
    <name type="synonym">Walking stick</name>
    <dbReference type="NCBI Taxonomy" id="61474"/>
    <lineage>
        <taxon>Eukaryota</taxon>
        <taxon>Metazoa</taxon>
        <taxon>Ecdysozoa</taxon>
        <taxon>Arthropoda</taxon>
        <taxon>Hexapoda</taxon>
        <taxon>Insecta</taxon>
        <taxon>Pterygota</taxon>
        <taxon>Neoptera</taxon>
        <taxon>Polyneoptera</taxon>
        <taxon>Phasmatodea</taxon>
        <taxon>Timematodea</taxon>
        <taxon>Timematoidea</taxon>
        <taxon>Timematidae</taxon>
        <taxon>Timema</taxon>
    </lineage>
</organism>
<sequence length="205" mass="21659">MHGCVCGWESADGWKTKVGGEDVDVRNVDLKPSPVLFQGFFNFGSDISTGDMDTSLPLGQRSFSSASVNFRSPRVDSSKPIALGACLTESLVLARTFHVKCRSSVHPTEIRTSISPSSAVELNTTSALANYATEAVFSSTAEDGEIEVRVSVGAHSTTKSTGTLAEVKGTGRQAILVVTLLALYGVQHLVAIFDCGADSVKHAIH</sequence>
<protein>
    <submittedName>
        <fullName evidence="1">(California timema) hypothetical protein</fullName>
    </submittedName>
</protein>